<dbReference type="KEGG" id="bhd:BHYOB78_08125"/>
<gene>
    <name evidence="1" type="ORF">BHYOB78_08125</name>
</gene>
<dbReference type="AlphaFoldDB" id="A0A3B6W9F9"/>
<evidence type="ECO:0000313" key="1">
    <source>
        <dbReference type="EMBL" id="ANN63832.1"/>
    </source>
</evidence>
<protein>
    <submittedName>
        <fullName evidence="1">Uncharacterized protein</fullName>
    </submittedName>
</protein>
<sequence>MPYTNTERYLAYGTQSVGKRTGGMARLCASSKATINNKIEKIKLTKYSYLGMIKTLIYILI</sequence>
<dbReference type="EMBL" id="CP015910">
    <property type="protein sequence ID" value="ANN63832.1"/>
    <property type="molecule type" value="Genomic_DNA"/>
</dbReference>
<reference evidence="2" key="1">
    <citation type="journal article" date="2016" name="Genome Announc.">
        <title>Complete Genome Sequence of Brachyspira hyodysenteriae Type Strain B78 (ATCC 27164).</title>
        <authorList>
            <person name="Mirajkar N.S."/>
            <person name="Johnson T.J."/>
            <person name="Gebhart C.J."/>
        </authorList>
    </citation>
    <scope>NUCLEOTIDE SEQUENCE [LARGE SCALE GENOMIC DNA]</scope>
    <source>
        <strain evidence="2">B78</strain>
    </source>
</reference>
<organism evidence="1 2">
    <name type="scientific">Brachyspira hyodysenteriae ATCC 27164</name>
    <dbReference type="NCBI Taxonomy" id="1266923"/>
    <lineage>
        <taxon>Bacteria</taxon>
        <taxon>Pseudomonadati</taxon>
        <taxon>Spirochaetota</taxon>
        <taxon>Spirochaetia</taxon>
        <taxon>Brachyspirales</taxon>
        <taxon>Brachyspiraceae</taxon>
        <taxon>Brachyspira</taxon>
    </lineage>
</organism>
<keyword evidence="2" id="KW-1185">Reference proteome</keyword>
<evidence type="ECO:0000313" key="2">
    <source>
        <dbReference type="Proteomes" id="UP000092328"/>
    </source>
</evidence>
<dbReference type="Proteomes" id="UP000092328">
    <property type="component" value="Chromosome"/>
</dbReference>
<name>A0A3B6W9F9_BRAHO</name>
<reference evidence="2" key="2">
    <citation type="journal article" date="2017" name="Genome Announc.">
        <title>Correction for Mirajkar et al., Complete Genome Sequence of Brachyspira hyodysenteriae Type Strain B78 (ATCC 27164).</title>
        <authorList>
            <person name="Mirajkar N.S."/>
            <person name="Johnson T.J."/>
            <person name="Gebhart C.J."/>
        </authorList>
    </citation>
    <scope>NUCLEOTIDE SEQUENCE [LARGE SCALE GENOMIC DNA]</scope>
    <source>
        <strain evidence="2">B78</strain>
    </source>
</reference>
<accession>A0A3B6W9F9</accession>
<proteinExistence type="predicted"/>